<sequence>MVNNSEGDVMYANGDNNNNRVSPSSSSVVVVSRNSGMIISTSSSTFGKANRWQESKHGGGKEPEGASRCDGSSMGWVDDVKRKQQEATCKYGRYDRNIKSNNNIGGYGDRPNYIQTCYTRVGPASYTYRTSVNKMSSPIDGIKYSRLTLKGREYMICTTTMYIIIIII</sequence>
<name>A0A7J6RP89_PEROL</name>
<protein>
    <submittedName>
        <fullName evidence="2">Uncharacterized protein</fullName>
    </submittedName>
</protein>
<feature type="region of interest" description="Disordered" evidence="1">
    <location>
        <begin position="1"/>
        <end position="24"/>
    </location>
</feature>
<dbReference type="EMBL" id="JABANM010020635">
    <property type="protein sequence ID" value="KAF4722508.1"/>
    <property type="molecule type" value="Genomic_DNA"/>
</dbReference>
<organism evidence="2 3">
    <name type="scientific">Perkinsus olseni</name>
    <name type="common">Perkinsus atlanticus</name>
    <dbReference type="NCBI Taxonomy" id="32597"/>
    <lineage>
        <taxon>Eukaryota</taxon>
        <taxon>Sar</taxon>
        <taxon>Alveolata</taxon>
        <taxon>Perkinsozoa</taxon>
        <taxon>Perkinsea</taxon>
        <taxon>Perkinsida</taxon>
        <taxon>Perkinsidae</taxon>
        <taxon>Perkinsus</taxon>
    </lineage>
</organism>
<dbReference type="Proteomes" id="UP000574390">
    <property type="component" value="Unassembled WGS sequence"/>
</dbReference>
<evidence type="ECO:0000313" key="2">
    <source>
        <dbReference type="EMBL" id="KAF4722508.1"/>
    </source>
</evidence>
<comment type="caution">
    <text evidence="2">The sequence shown here is derived from an EMBL/GenBank/DDBJ whole genome shotgun (WGS) entry which is preliminary data.</text>
</comment>
<feature type="region of interest" description="Disordered" evidence="1">
    <location>
        <begin position="45"/>
        <end position="73"/>
    </location>
</feature>
<evidence type="ECO:0000313" key="3">
    <source>
        <dbReference type="Proteomes" id="UP000574390"/>
    </source>
</evidence>
<dbReference type="AlphaFoldDB" id="A0A7J6RP89"/>
<feature type="non-terminal residue" evidence="2">
    <location>
        <position position="168"/>
    </location>
</feature>
<proteinExistence type="predicted"/>
<accession>A0A7J6RP89</accession>
<feature type="compositionally biased region" description="Basic and acidic residues" evidence="1">
    <location>
        <begin position="51"/>
        <end position="67"/>
    </location>
</feature>
<evidence type="ECO:0000256" key="1">
    <source>
        <dbReference type="SAM" id="MobiDB-lite"/>
    </source>
</evidence>
<reference evidence="2 3" key="1">
    <citation type="submission" date="2020-04" db="EMBL/GenBank/DDBJ databases">
        <title>Perkinsus olseni comparative genomics.</title>
        <authorList>
            <person name="Bogema D.R."/>
        </authorList>
    </citation>
    <scope>NUCLEOTIDE SEQUENCE [LARGE SCALE GENOMIC DNA]</scope>
    <source>
        <strain evidence="2">ATCC PRA-205</strain>
    </source>
</reference>
<gene>
    <name evidence="2" type="ORF">FOZ62_028198</name>
</gene>